<dbReference type="InterPro" id="IPR007163">
    <property type="entry name" value="VCA0040-like"/>
</dbReference>
<keyword evidence="1" id="KW-0472">Membrane</keyword>
<comment type="caution">
    <text evidence="2">The sequence shown here is derived from an EMBL/GenBank/DDBJ whole genome shotgun (WGS) entry which is preliminary data.</text>
</comment>
<dbReference type="EMBL" id="RSAS01000120">
    <property type="protein sequence ID" value="RRR76427.1"/>
    <property type="molecule type" value="Genomic_DNA"/>
</dbReference>
<evidence type="ECO:0000313" key="3">
    <source>
        <dbReference type="Proteomes" id="UP000280307"/>
    </source>
</evidence>
<dbReference type="Pfam" id="PF04018">
    <property type="entry name" value="VCA0040-like"/>
    <property type="match status" value="1"/>
</dbReference>
<feature type="transmembrane region" description="Helical" evidence="1">
    <location>
        <begin position="107"/>
        <end position="128"/>
    </location>
</feature>
<sequence length="318" mass="35245">MQQSAGDPQRSFSALRIFFTGFAMGAADLIPGVSGGTMAFILGVYEQLLNAIKSFNLQLIQLLFKGRWREALDAVPLRFLIPLGMGLAVAIFSMARLMRYLLEYQTVYLFSFFFGLILASIIAVGAVVRWRAETAIALLVGSVVAYLIIGLVPMDMPNDPLTLFLSSTVAIMAMILPGISGSFILLILGQYAYVLNAVAEFDIITIIPVILGAMVGLLGFARILSWLLKHYHGVTVAVLIGFMVGSLRKIWPWKEVVETMLDRHGDIVPLRENNILPNFASGEFWLAFVIAIVAFFLLSYMDHLQTKKNPILSRWLVH</sequence>
<keyword evidence="1" id="KW-0812">Transmembrane</keyword>
<feature type="transmembrane region" description="Helical" evidence="1">
    <location>
        <begin position="284"/>
        <end position="301"/>
    </location>
</feature>
<protein>
    <submittedName>
        <fullName evidence="2">DUF368 domain-containing protein</fullName>
    </submittedName>
</protein>
<name>A0A426U892_9CHLR</name>
<dbReference type="PANTHER" id="PTHR37308">
    <property type="entry name" value="INTEGRAL MEMBRANE PROTEIN"/>
    <property type="match status" value="1"/>
</dbReference>
<reference evidence="2 3" key="1">
    <citation type="submission" date="2018-12" db="EMBL/GenBank/DDBJ databases">
        <title>Genome Sequence of Candidatus Viridilinea halotolerans isolated from saline sulfide-rich spring.</title>
        <authorList>
            <person name="Grouzdev D.S."/>
            <person name="Burganskaya E.I."/>
            <person name="Krutkina M.S."/>
            <person name="Sukhacheva M.V."/>
            <person name="Gorlenko V.M."/>
        </authorList>
    </citation>
    <scope>NUCLEOTIDE SEQUENCE [LARGE SCALE GENOMIC DNA]</scope>
    <source>
        <strain evidence="2">Chok-6</strain>
    </source>
</reference>
<feature type="transmembrane region" description="Helical" evidence="1">
    <location>
        <begin position="21"/>
        <end position="45"/>
    </location>
</feature>
<feature type="transmembrane region" description="Helical" evidence="1">
    <location>
        <begin position="134"/>
        <end position="152"/>
    </location>
</feature>
<dbReference type="PANTHER" id="PTHR37308:SF1">
    <property type="entry name" value="POLYPRENYL-PHOSPHATE TRANSPORTER"/>
    <property type="match status" value="1"/>
</dbReference>
<feature type="transmembrane region" description="Helical" evidence="1">
    <location>
        <begin position="75"/>
        <end position="95"/>
    </location>
</feature>
<evidence type="ECO:0000313" key="2">
    <source>
        <dbReference type="EMBL" id="RRR76427.1"/>
    </source>
</evidence>
<dbReference type="AlphaFoldDB" id="A0A426U892"/>
<accession>A0A426U892</accession>
<dbReference type="Proteomes" id="UP000280307">
    <property type="component" value="Unassembled WGS sequence"/>
</dbReference>
<keyword evidence="1" id="KW-1133">Transmembrane helix</keyword>
<feature type="transmembrane region" description="Helical" evidence="1">
    <location>
        <begin position="164"/>
        <end position="191"/>
    </location>
</feature>
<proteinExistence type="predicted"/>
<gene>
    <name evidence="2" type="ORF">EI684_03010</name>
</gene>
<organism evidence="2 3">
    <name type="scientific">Candidatus Viridilinea halotolerans</name>
    <dbReference type="NCBI Taxonomy" id="2491704"/>
    <lineage>
        <taxon>Bacteria</taxon>
        <taxon>Bacillati</taxon>
        <taxon>Chloroflexota</taxon>
        <taxon>Chloroflexia</taxon>
        <taxon>Chloroflexales</taxon>
        <taxon>Chloroflexineae</taxon>
        <taxon>Oscillochloridaceae</taxon>
        <taxon>Candidatus Viridilinea</taxon>
    </lineage>
</organism>
<feature type="transmembrane region" description="Helical" evidence="1">
    <location>
        <begin position="203"/>
        <end position="224"/>
    </location>
</feature>
<evidence type="ECO:0000256" key="1">
    <source>
        <dbReference type="SAM" id="Phobius"/>
    </source>
</evidence>